<dbReference type="InterPro" id="IPR003388">
    <property type="entry name" value="Reticulon"/>
</dbReference>
<dbReference type="PROSITE" id="PS50845">
    <property type="entry name" value="RETICULON"/>
    <property type="match status" value="1"/>
</dbReference>
<protein>
    <recommendedName>
        <fullName evidence="7">Reticulon domain-containing protein</fullName>
    </recommendedName>
</protein>
<keyword evidence="4" id="KW-1133">Transmembrane helix</keyword>
<proteinExistence type="predicted"/>
<dbReference type="Proteomes" id="UP000826234">
    <property type="component" value="Unassembled WGS sequence"/>
</dbReference>
<evidence type="ECO:0000259" key="7">
    <source>
        <dbReference type="PROSITE" id="PS50845"/>
    </source>
</evidence>
<dbReference type="PANTHER" id="PTHR35347">
    <property type="entry name" value="COILED-COIL DOMAIN-CONTAINING PROTEIN 175"/>
    <property type="match status" value="1"/>
</dbReference>
<dbReference type="InterPro" id="IPR038834">
    <property type="entry name" value="CCDC175"/>
</dbReference>
<dbReference type="PANTHER" id="PTHR35347:SF1">
    <property type="entry name" value="COILED-COIL DOMAIN-CONTAINING PROTEIN 175"/>
    <property type="match status" value="1"/>
</dbReference>
<gene>
    <name evidence="8" type="ORF">JD844_020447</name>
</gene>
<keyword evidence="9" id="KW-1185">Reference proteome</keyword>
<evidence type="ECO:0000313" key="9">
    <source>
        <dbReference type="Proteomes" id="UP000826234"/>
    </source>
</evidence>
<name>A0ABQ7SSG5_PHRPL</name>
<feature type="coiled-coil region" evidence="6">
    <location>
        <begin position="61"/>
        <end position="95"/>
    </location>
</feature>
<keyword evidence="3" id="KW-0256">Endoplasmic reticulum</keyword>
<feature type="coiled-coil region" evidence="6">
    <location>
        <begin position="172"/>
        <end position="379"/>
    </location>
</feature>
<evidence type="ECO:0000256" key="2">
    <source>
        <dbReference type="ARBA" id="ARBA00022692"/>
    </source>
</evidence>
<evidence type="ECO:0000256" key="1">
    <source>
        <dbReference type="ARBA" id="ARBA00004477"/>
    </source>
</evidence>
<feature type="domain" description="Reticulon" evidence="7">
    <location>
        <begin position="1"/>
        <end position="54"/>
    </location>
</feature>
<organism evidence="8 9">
    <name type="scientific">Phrynosoma platyrhinos</name>
    <name type="common">Desert horned lizard</name>
    <dbReference type="NCBI Taxonomy" id="52577"/>
    <lineage>
        <taxon>Eukaryota</taxon>
        <taxon>Metazoa</taxon>
        <taxon>Chordata</taxon>
        <taxon>Craniata</taxon>
        <taxon>Vertebrata</taxon>
        <taxon>Euteleostomi</taxon>
        <taxon>Lepidosauria</taxon>
        <taxon>Squamata</taxon>
        <taxon>Bifurcata</taxon>
        <taxon>Unidentata</taxon>
        <taxon>Episquamata</taxon>
        <taxon>Toxicofera</taxon>
        <taxon>Iguania</taxon>
        <taxon>Phrynosomatidae</taxon>
        <taxon>Phrynosomatinae</taxon>
        <taxon>Phrynosoma</taxon>
    </lineage>
</organism>
<keyword evidence="6" id="KW-0175">Coiled coil</keyword>
<keyword evidence="2" id="KW-0812">Transmembrane</keyword>
<accession>A0ABQ7SSG5</accession>
<sequence>MFTLPVVYDKYQAQIDQYLGLVRTHINAVVAKLFAITCVKHYSKEKSVLEKQLQNEGLVFNKETVKHLEDAIKSIKELEEERKHTIELLEEETIKNCNLRVRIKGFPEIVIKEFEELVAAAHRFHFNKLSEVELSVSNAVSAVESTYSRQEISEEENVALWAELLNKVTTKDEDFDNEREDLLRKIKEAEEQLEVAKRCYKKLKDENDLLNTQFEHLSNMLTEKLDYVAKRLVETKNVEEELDRLQEIFDTSQNTYANEMSVLEVTLKREAERRAMLQKQLNDITEQYQKLMAEHEALLNSSKEKIDAAKKQLNELTAQNKKLNKQITKDEKLVNFLTALLCKKQAEYEKRDATLEAEIQNLEALYHATLKRIEEMEEELKVNLPLSQKMAIEYADVSTGYTHQQDLYSELQEEERMLKKSIERSLKEIGRLKRQKFQAKNEIKKHREIAFKMLKQFTVSLKFIERDNYEMDIRLYILDAENARLRAGIAYLKEDISTIDKEIKIYQSERQNIQKDRRNLYDLFNKKWIKDEHLHKMFLEYQKDFLKILGEYIRLNKRRNYKLDYIHGGLQLKYDKLENLLQSKSNKET</sequence>
<comment type="subcellular location">
    <subcellularLocation>
        <location evidence="1">Endoplasmic reticulum membrane</location>
        <topology evidence="1">Multi-pass membrane protein</topology>
    </subcellularLocation>
</comment>
<keyword evidence="5" id="KW-0472">Membrane</keyword>
<evidence type="ECO:0000256" key="6">
    <source>
        <dbReference type="SAM" id="Coils"/>
    </source>
</evidence>
<dbReference type="EMBL" id="JAIPUX010003289">
    <property type="protein sequence ID" value="KAH0620283.1"/>
    <property type="molecule type" value="Genomic_DNA"/>
</dbReference>
<feature type="coiled-coil region" evidence="6">
    <location>
        <begin position="408"/>
        <end position="449"/>
    </location>
</feature>
<reference evidence="8 9" key="1">
    <citation type="journal article" date="2022" name="Gigascience">
        <title>A chromosome-level genome assembly and annotation of the desert horned lizard, Phrynosoma platyrhinos, provides insight into chromosomal rearrangements among reptiles.</title>
        <authorList>
            <person name="Koochekian N."/>
            <person name="Ascanio A."/>
            <person name="Farleigh K."/>
            <person name="Card D.C."/>
            <person name="Schield D.R."/>
            <person name="Castoe T.A."/>
            <person name="Jezkova T."/>
        </authorList>
    </citation>
    <scope>NUCLEOTIDE SEQUENCE [LARGE SCALE GENOMIC DNA]</scope>
    <source>
        <strain evidence="8">NK-2021</strain>
    </source>
</reference>
<evidence type="ECO:0000256" key="5">
    <source>
        <dbReference type="ARBA" id="ARBA00023136"/>
    </source>
</evidence>
<comment type="caution">
    <text evidence="8">The sequence shown here is derived from an EMBL/GenBank/DDBJ whole genome shotgun (WGS) entry which is preliminary data.</text>
</comment>
<evidence type="ECO:0000256" key="3">
    <source>
        <dbReference type="ARBA" id="ARBA00022824"/>
    </source>
</evidence>
<evidence type="ECO:0000256" key="4">
    <source>
        <dbReference type="ARBA" id="ARBA00022989"/>
    </source>
</evidence>
<evidence type="ECO:0000313" key="8">
    <source>
        <dbReference type="EMBL" id="KAH0620283.1"/>
    </source>
</evidence>